<dbReference type="AlphaFoldDB" id="A0A5B7JVY4"/>
<evidence type="ECO:0000313" key="2">
    <source>
        <dbReference type="Proteomes" id="UP000324222"/>
    </source>
</evidence>
<evidence type="ECO:0000313" key="1">
    <source>
        <dbReference type="EMBL" id="MPD01051.1"/>
    </source>
</evidence>
<keyword evidence="2" id="KW-1185">Reference proteome</keyword>
<name>A0A5B7JVY4_PORTR</name>
<protein>
    <submittedName>
        <fullName evidence="1">Uncharacterized protein</fullName>
    </submittedName>
</protein>
<reference evidence="1 2" key="1">
    <citation type="submission" date="2019-05" db="EMBL/GenBank/DDBJ databases">
        <title>Another draft genome of Portunus trituberculatus and its Hox gene families provides insights of decapod evolution.</title>
        <authorList>
            <person name="Jeong J.-H."/>
            <person name="Song I."/>
            <person name="Kim S."/>
            <person name="Choi T."/>
            <person name="Kim D."/>
            <person name="Ryu S."/>
            <person name="Kim W."/>
        </authorList>
    </citation>
    <scope>NUCLEOTIDE SEQUENCE [LARGE SCALE GENOMIC DNA]</scope>
    <source>
        <tissue evidence="1">Muscle</tissue>
    </source>
</reference>
<dbReference type="EMBL" id="VSRR010125572">
    <property type="protein sequence ID" value="MPD01051.1"/>
    <property type="molecule type" value="Genomic_DNA"/>
</dbReference>
<organism evidence="1 2">
    <name type="scientific">Portunus trituberculatus</name>
    <name type="common">Swimming crab</name>
    <name type="synonym">Neptunus trituberculatus</name>
    <dbReference type="NCBI Taxonomy" id="210409"/>
    <lineage>
        <taxon>Eukaryota</taxon>
        <taxon>Metazoa</taxon>
        <taxon>Ecdysozoa</taxon>
        <taxon>Arthropoda</taxon>
        <taxon>Crustacea</taxon>
        <taxon>Multicrustacea</taxon>
        <taxon>Malacostraca</taxon>
        <taxon>Eumalacostraca</taxon>
        <taxon>Eucarida</taxon>
        <taxon>Decapoda</taxon>
        <taxon>Pleocyemata</taxon>
        <taxon>Brachyura</taxon>
        <taxon>Eubrachyura</taxon>
        <taxon>Portunoidea</taxon>
        <taxon>Portunidae</taxon>
        <taxon>Portuninae</taxon>
        <taxon>Portunus</taxon>
    </lineage>
</organism>
<comment type="caution">
    <text evidence="1">The sequence shown here is derived from an EMBL/GenBank/DDBJ whole genome shotgun (WGS) entry which is preliminary data.</text>
</comment>
<gene>
    <name evidence="1" type="ORF">E2C01_096563</name>
</gene>
<proteinExistence type="predicted"/>
<dbReference type="Proteomes" id="UP000324222">
    <property type="component" value="Unassembled WGS sequence"/>
</dbReference>
<sequence>MAMTFRFVGLTGTLIPPTAR</sequence>
<accession>A0A5B7JVY4</accession>